<keyword evidence="2" id="KW-0812">Transmembrane</keyword>
<feature type="compositionally biased region" description="Low complexity" evidence="1">
    <location>
        <begin position="124"/>
        <end position="137"/>
    </location>
</feature>
<feature type="region of interest" description="Disordered" evidence="1">
    <location>
        <begin position="124"/>
        <end position="149"/>
    </location>
</feature>
<dbReference type="EnsemblMetazoa" id="AFAF018903-RA">
    <property type="protein sequence ID" value="AFAF018903-PA"/>
    <property type="gene ID" value="AFAF018903"/>
</dbReference>
<keyword evidence="4" id="KW-1185">Reference proteome</keyword>
<evidence type="ECO:0000256" key="1">
    <source>
        <dbReference type="SAM" id="MobiDB-lite"/>
    </source>
</evidence>
<evidence type="ECO:0000313" key="3">
    <source>
        <dbReference type="EnsemblMetazoa" id="AFAF018903-PA"/>
    </source>
</evidence>
<dbReference type="Proteomes" id="UP000075886">
    <property type="component" value="Unassembled WGS sequence"/>
</dbReference>
<feature type="transmembrane region" description="Helical" evidence="2">
    <location>
        <begin position="334"/>
        <end position="355"/>
    </location>
</feature>
<evidence type="ECO:0000313" key="4">
    <source>
        <dbReference type="Proteomes" id="UP000075886"/>
    </source>
</evidence>
<dbReference type="EMBL" id="AXCN02001843">
    <property type="status" value="NOT_ANNOTATED_CDS"/>
    <property type="molecule type" value="Genomic_DNA"/>
</dbReference>
<feature type="transmembrane region" description="Helical" evidence="2">
    <location>
        <begin position="367"/>
        <end position="386"/>
    </location>
</feature>
<sequence>MVASGATFSRIMVMHLAASRHANASSRLNLQSDRGHVNEESPPRQLSGVLLRNSDPHASRTSSSSAQANLLGVGSSTAADEHRFAVATVRRLYHLLHLFSHSLADCDVDIVECLASAAVDSAALSPPSASLGTSPSKSESESELDSSSVSLSSSSSTLLLAANIRFDYSRISLWELNEGNSRSLLPSASETDVGGLDIDLKLGKGIGYLLSGGIQCLGEGCYHCLHICPVLKAKKQSPISGTARLEHILPDLLEEGVGLKAPQHLRVRSGVSLSHRADLDNGRPLLSMLFLCFSCYGLGVGAFTGPSFTPSTSFGLLGLALAGVFTGHSFAPPVFPFCGGFFACLATTFGCCFLAKAATSSFRPLGTLPFIVWVLNPGSSVCVSMVHCCTDGARTAGGGVPLVSSSHAVCVAASLVLNYLVYVLTEMVSHFLRDADRNILDEVTTLLN</sequence>
<keyword evidence="2" id="KW-1133">Transmembrane helix</keyword>
<reference evidence="4" key="1">
    <citation type="submission" date="2014-01" db="EMBL/GenBank/DDBJ databases">
        <title>The Genome Sequence of Anopheles farauti FAR1 (V2).</title>
        <authorList>
            <consortium name="The Broad Institute Genomics Platform"/>
            <person name="Neafsey D.E."/>
            <person name="Besansky N."/>
            <person name="Howell P."/>
            <person name="Walton C."/>
            <person name="Young S.K."/>
            <person name="Zeng Q."/>
            <person name="Gargeya S."/>
            <person name="Fitzgerald M."/>
            <person name="Haas B."/>
            <person name="Abouelleil A."/>
            <person name="Allen A.W."/>
            <person name="Alvarado L."/>
            <person name="Arachchi H.M."/>
            <person name="Berlin A.M."/>
            <person name="Chapman S.B."/>
            <person name="Gainer-Dewar J."/>
            <person name="Goldberg J."/>
            <person name="Griggs A."/>
            <person name="Gujja S."/>
            <person name="Hansen M."/>
            <person name="Howarth C."/>
            <person name="Imamovic A."/>
            <person name="Ireland A."/>
            <person name="Larimer J."/>
            <person name="McCowan C."/>
            <person name="Murphy C."/>
            <person name="Pearson M."/>
            <person name="Poon T.W."/>
            <person name="Priest M."/>
            <person name="Roberts A."/>
            <person name="Saif S."/>
            <person name="Shea T."/>
            <person name="Sisk P."/>
            <person name="Sykes S."/>
            <person name="Wortman J."/>
            <person name="Nusbaum C."/>
            <person name="Birren B."/>
        </authorList>
    </citation>
    <scope>NUCLEOTIDE SEQUENCE [LARGE SCALE GENOMIC DNA]</scope>
    <source>
        <strain evidence="4">FAR1</strain>
    </source>
</reference>
<feature type="compositionally biased region" description="Basic and acidic residues" evidence="1">
    <location>
        <begin position="33"/>
        <end position="42"/>
    </location>
</feature>
<dbReference type="VEuPathDB" id="VectorBase:AFAF018903"/>
<dbReference type="EMBL" id="AXCN02001844">
    <property type="status" value="NOT_ANNOTATED_CDS"/>
    <property type="molecule type" value="Genomic_DNA"/>
</dbReference>
<name>A0A182QXL6_9DIPT</name>
<feature type="region of interest" description="Disordered" evidence="1">
    <location>
        <begin position="33"/>
        <end position="67"/>
    </location>
</feature>
<feature type="transmembrane region" description="Helical" evidence="2">
    <location>
        <begin position="406"/>
        <end position="424"/>
    </location>
</feature>
<protein>
    <submittedName>
        <fullName evidence="3">Uncharacterized protein</fullName>
    </submittedName>
</protein>
<feature type="transmembrane region" description="Helical" evidence="2">
    <location>
        <begin position="285"/>
        <end position="304"/>
    </location>
</feature>
<proteinExistence type="predicted"/>
<accession>A0A182QXL6</accession>
<dbReference type="AlphaFoldDB" id="A0A182QXL6"/>
<organism evidence="3 4">
    <name type="scientific">Anopheles farauti</name>
    <dbReference type="NCBI Taxonomy" id="69004"/>
    <lineage>
        <taxon>Eukaryota</taxon>
        <taxon>Metazoa</taxon>
        <taxon>Ecdysozoa</taxon>
        <taxon>Arthropoda</taxon>
        <taxon>Hexapoda</taxon>
        <taxon>Insecta</taxon>
        <taxon>Pterygota</taxon>
        <taxon>Neoptera</taxon>
        <taxon>Endopterygota</taxon>
        <taxon>Diptera</taxon>
        <taxon>Nematocera</taxon>
        <taxon>Culicoidea</taxon>
        <taxon>Culicidae</taxon>
        <taxon>Anophelinae</taxon>
        <taxon>Anopheles</taxon>
    </lineage>
</organism>
<reference evidence="3" key="2">
    <citation type="submission" date="2020-05" db="UniProtKB">
        <authorList>
            <consortium name="EnsemblMetazoa"/>
        </authorList>
    </citation>
    <scope>IDENTIFICATION</scope>
    <source>
        <strain evidence="3">FAR1</strain>
    </source>
</reference>
<evidence type="ECO:0000256" key="2">
    <source>
        <dbReference type="SAM" id="Phobius"/>
    </source>
</evidence>
<keyword evidence="2" id="KW-0472">Membrane</keyword>